<reference evidence="2 3" key="1">
    <citation type="submission" date="2024-10" db="EMBL/GenBank/DDBJ databases">
        <title>Updated reference genomes for cyclostephanoid diatoms.</title>
        <authorList>
            <person name="Roberts W.R."/>
            <person name="Alverson A.J."/>
        </authorList>
    </citation>
    <scope>NUCLEOTIDE SEQUENCE [LARGE SCALE GENOMIC DNA]</scope>
    <source>
        <strain evidence="2 3">AJA276-08</strain>
    </source>
</reference>
<name>A0ABD3MIU4_9STRA</name>
<feature type="compositionally biased region" description="Basic and acidic residues" evidence="1">
    <location>
        <begin position="77"/>
        <end position="91"/>
    </location>
</feature>
<dbReference type="Gene3D" id="1.25.10.10">
    <property type="entry name" value="Leucine-rich Repeat Variant"/>
    <property type="match status" value="1"/>
</dbReference>
<feature type="compositionally biased region" description="Basic and acidic residues" evidence="1">
    <location>
        <begin position="109"/>
        <end position="123"/>
    </location>
</feature>
<proteinExistence type="predicted"/>
<feature type="compositionally biased region" description="Polar residues" evidence="1">
    <location>
        <begin position="134"/>
        <end position="153"/>
    </location>
</feature>
<dbReference type="InterPro" id="IPR011989">
    <property type="entry name" value="ARM-like"/>
</dbReference>
<dbReference type="EMBL" id="JALLAZ020001789">
    <property type="protein sequence ID" value="KAL3763869.1"/>
    <property type="molecule type" value="Genomic_DNA"/>
</dbReference>
<feature type="region of interest" description="Disordered" evidence="1">
    <location>
        <begin position="315"/>
        <end position="337"/>
    </location>
</feature>
<protein>
    <submittedName>
        <fullName evidence="2">Uncharacterized protein</fullName>
    </submittedName>
</protein>
<dbReference type="Proteomes" id="UP001530315">
    <property type="component" value="Unassembled WGS sequence"/>
</dbReference>
<feature type="compositionally biased region" description="Gly residues" evidence="1">
    <location>
        <begin position="167"/>
        <end position="178"/>
    </location>
</feature>
<feature type="compositionally biased region" description="Polar residues" evidence="1">
    <location>
        <begin position="496"/>
        <end position="515"/>
    </location>
</feature>
<feature type="compositionally biased region" description="Basic and acidic residues" evidence="1">
    <location>
        <begin position="53"/>
        <end position="67"/>
    </location>
</feature>
<evidence type="ECO:0000313" key="2">
    <source>
        <dbReference type="EMBL" id="KAL3763869.1"/>
    </source>
</evidence>
<organism evidence="2 3">
    <name type="scientific">Stephanodiscus triporus</name>
    <dbReference type="NCBI Taxonomy" id="2934178"/>
    <lineage>
        <taxon>Eukaryota</taxon>
        <taxon>Sar</taxon>
        <taxon>Stramenopiles</taxon>
        <taxon>Ochrophyta</taxon>
        <taxon>Bacillariophyta</taxon>
        <taxon>Coscinodiscophyceae</taxon>
        <taxon>Thalassiosirophycidae</taxon>
        <taxon>Stephanodiscales</taxon>
        <taxon>Stephanodiscaceae</taxon>
        <taxon>Stephanodiscus</taxon>
    </lineage>
</organism>
<accession>A0ABD3MIU4</accession>
<keyword evidence="3" id="KW-1185">Reference proteome</keyword>
<dbReference type="AlphaFoldDB" id="A0ABD3MIU4"/>
<sequence>MSSFPPPAISSPDAAAAAATANDAGGGGGGDHSLANDDDDENDDHYYHRRPRTREGEDGMRRSREDGSGGDVSFASEGRRVGRGGEERGDREDDDDDDAGVNGRDEDDGSSREDGRRRDEIRHAARRRRTRTTPLSQDSVSTAGSQSTTTTVARQHHSGGTPAVAIGGHGSRGGGGGNNNNNNNNNVTVQDVGNFRMLIDDLSYLSSAIVQCRNRTTTRDDDSDNINESIIATVDHRRHTAITAGAACGMAELVSQSDARTKIMSIYAKNYKIGAIEAILESIACAPNAKSAEDGDSPFVVCRELIDGRGLTRATTTTTTTTTDIRDGRGRSSSAIYPSAGGSKGKEAYYDAVASKALAVVSYFVGSGCIEPDRSTIPSRGSSNRLAAQWARESVLRHKPALRGIARLVADDPVVRAYLHGESIICADRRRCLDGSLAGDDVPGKSGSRRIIPSSLSSKFPAPLHNGEPSLSAHRDPTKNGRISRKRKNPQKDDNQFSFTFGESPENGSLSSFNLDESPDQSLDPMPSLGTARSNHEKSNHTPQTVHRNGEFEGEFKVGCASPVESQYTEANGIDKFEEKISLAMSRTTLTRENDCGLPSSQRDVPSKCALCGVWAPLLISHLGPGKEKFSPISSSSLALVALNYIISGREKCSSELDYEVLRDENDNEFAFLSDSHCQLSPLSENPIVFANEMLRHSGALPYLSRSMSETLAAILLSNNGKNCPACITYLQDRACSLSEAIDSLCCLSPNVSITLSLRESLLVPSLLRSVAELSFGVEDDLSPLYFESTTTALKTLTSLTHENSVACDQMINSYSWKIPLPTLSRDGMSSCQLTGLDIIFSCLFKTASLKQTRGAHQQKMDYDNAIFCLNILTNIVEMAAGITKSMIENIVVEERCSSAEGSVRTSGLSWLTRWVVSKTLGFQDSVMKGSFGSKTGSTDDNELESGEEENLVTSGNGFVLLAYLIVDDGSSSGRTSKSIRDTILKELPIDNTGNSGGIYFIIKALKAFCNFYHYSVGDLSVAVIAPVIKLISGLEKMDFCGPELQE</sequence>
<gene>
    <name evidence="2" type="ORF">ACHAW5_000415</name>
</gene>
<evidence type="ECO:0000313" key="3">
    <source>
        <dbReference type="Proteomes" id="UP001530315"/>
    </source>
</evidence>
<feature type="compositionally biased region" description="Low complexity" evidence="1">
    <location>
        <begin position="13"/>
        <end position="23"/>
    </location>
</feature>
<feature type="region of interest" description="Disordered" evidence="1">
    <location>
        <begin position="1"/>
        <end position="187"/>
    </location>
</feature>
<comment type="caution">
    <text evidence="2">The sequence shown here is derived from an EMBL/GenBank/DDBJ whole genome shotgun (WGS) entry which is preliminary data.</text>
</comment>
<feature type="region of interest" description="Disordered" evidence="1">
    <location>
        <begin position="436"/>
        <end position="551"/>
    </location>
</feature>
<evidence type="ECO:0000256" key="1">
    <source>
        <dbReference type="SAM" id="MobiDB-lite"/>
    </source>
</evidence>